<dbReference type="Pfam" id="PF12727">
    <property type="entry name" value="PBP_like"/>
    <property type="match status" value="1"/>
</dbReference>
<feature type="domain" description="HTH lysR-type" evidence="1">
    <location>
        <begin position="29"/>
        <end position="83"/>
    </location>
</feature>
<organism evidence="3 4">
    <name type="scientific">Ideonella margarita</name>
    <dbReference type="NCBI Taxonomy" id="2984191"/>
    <lineage>
        <taxon>Bacteria</taxon>
        <taxon>Pseudomonadati</taxon>
        <taxon>Pseudomonadota</taxon>
        <taxon>Betaproteobacteria</taxon>
        <taxon>Burkholderiales</taxon>
        <taxon>Sphaerotilaceae</taxon>
        <taxon>Ideonella</taxon>
    </lineage>
</organism>
<dbReference type="Gene3D" id="1.10.10.10">
    <property type="entry name" value="Winged helix-like DNA-binding domain superfamily/Winged helix DNA-binding domain"/>
    <property type="match status" value="1"/>
</dbReference>
<dbReference type="PANTHER" id="PTHR38431">
    <property type="entry name" value="BLL2305 PROTEIN"/>
    <property type="match status" value="1"/>
</dbReference>
<protein>
    <submittedName>
        <fullName evidence="3">Substrate-binding domain-containing protein</fullName>
    </submittedName>
</protein>
<dbReference type="PANTHER" id="PTHR38431:SF1">
    <property type="entry name" value="BLL2305 PROTEIN"/>
    <property type="match status" value="1"/>
</dbReference>
<reference evidence="3 4" key="1">
    <citation type="submission" date="2024-04" db="EMBL/GenBank/DDBJ databases">
        <title>Novel species of the genus Ideonella isolated from streams.</title>
        <authorList>
            <person name="Lu H."/>
        </authorList>
    </citation>
    <scope>NUCLEOTIDE SEQUENCE [LARGE SCALE GENOMIC DNA]</scope>
    <source>
        <strain evidence="3 4">LYT19W</strain>
    </source>
</reference>
<dbReference type="InterPro" id="IPR036390">
    <property type="entry name" value="WH_DNA-bd_sf"/>
</dbReference>
<evidence type="ECO:0000313" key="3">
    <source>
        <dbReference type="EMBL" id="MEK8046531.1"/>
    </source>
</evidence>
<dbReference type="SUPFAM" id="SSF46785">
    <property type="entry name" value="Winged helix' DNA-binding domain"/>
    <property type="match status" value="1"/>
</dbReference>
<gene>
    <name evidence="3" type="ORF">AACH00_09255</name>
</gene>
<evidence type="ECO:0000259" key="1">
    <source>
        <dbReference type="Pfam" id="PF00126"/>
    </source>
</evidence>
<comment type="caution">
    <text evidence="3">The sequence shown here is derived from an EMBL/GenBank/DDBJ whole genome shotgun (WGS) entry which is preliminary data.</text>
</comment>
<dbReference type="Pfam" id="PF00126">
    <property type="entry name" value="HTH_1"/>
    <property type="match status" value="1"/>
</dbReference>
<dbReference type="EMBL" id="JBBUTI010000005">
    <property type="protein sequence ID" value="MEK8046531.1"/>
    <property type="molecule type" value="Genomic_DNA"/>
</dbReference>
<dbReference type="Proteomes" id="UP001379945">
    <property type="component" value="Unassembled WGS sequence"/>
</dbReference>
<accession>A0ABU9C6L5</accession>
<dbReference type="SUPFAM" id="SSF53850">
    <property type="entry name" value="Periplasmic binding protein-like II"/>
    <property type="match status" value="1"/>
</dbReference>
<evidence type="ECO:0000259" key="2">
    <source>
        <dbReference type="Pfam" id="PF12727"/>
    </source>
</evidence>
<dbReference type="RefSeq" id="WP_341398821.1">
    <property type="nucleotide sequence ID" value="NZ_JBBUTI010000005.1"/>
</dbReference>
<dbReference type="InterPro" id="IPR000847">
    <property type="entry name" value="LysR_HTH_N"/>
</dbReference>
<dbReference type="InterPro" id="IPR036388">
    <property type="entry name" value="WH-like_DNA-bd_sf"/>
</dbReference>
<evidence type="ECO:0000313" key="4">
    <source>
        <dbReference type="Proteomes" id="UP001379945"/>
    </source>
</evidence>
<name>A0ABU9C6L5_9BURK</name>
<keyword evidence="4" id="KW-1185">Reference proteome</keyword>
<sequence>MQSRGVHLQYTYQAADQRGSELHNPLFDLLNAVREHGSIQNAAKAMGASYRHVWGALKHWEDVLGEKLVTWAQGQPARLTPFADRLLWAETRARTRLTPHIEALRAELERVMSEALDGSQHVLTVMASHDMALPLLRDVASQQQRLHIDLKFTGSLDALRALAEGRCLVAGFHVARLEGQAGLFSQALKPLLKPGRHKLIGCTTRTQGLVVARNNPLRLNLLQDLSKPGVRFLNRQAGSATRLLTEHLLQEEGIAPTLLHGWNDPPEDSHLAVAAAIASGVADVGVGIEAAAQSFGLDFIPLIEEDYFLVCLKDALDHPAVLKLRDALSGSAWQTQLDTLPGYLPARSGEVLSLTRALPWWSYRSPRPAVAGEPAEEAADDAADEAVIDAGRVPE</sequence>
<feature type="domain" description="PBP" evidence="2">
    <location>
        <begin position="139"/>
        <end position="328"/>
    </location>
</feature>
<dbReference type="InterPro" id="IPR024370">
    <property type="entry name" value="PBP_domain"/>
</dbReference>
<proteinExistence type="predicted"/>